<evidence type="ECO:0000313" key="3">
    <source>
        <dbReference type="Proteomes" id="UP001139000"/>
    </source>
</evidence>
<dbReference type="Proteomes" id="UP001139000">
    <property type="component" value="Unassembled WGS sequence"/>
</dbReference>
<dbReference type="AlphaFoldDB" id="A0A9X1TCY4"/>
<protein>
    <submittedName>
        <fullName evidence="2">DUF4123 domain-containing protein</fullName>
    </submittedName>
</protein>
<evidence type="ECO:0000313" key="2">
    <source>
        <dbReference type="EMBL" id="MCF0060627.1"/>
    </source>
</evidence>
<organism evidence="2 3">
    <name type="scientific">Dyadobacter chenwenxiniae</name>
    <dbReference type="NCBI Taxonomy" id="2906456"/>
    <lineage>
        <taxon>Bacteria</taxon>
        <taxon>Pseudomonadati</taxon>
        <taxon>Bacteroidota</taxon>
        <taxon>Cytophagia</taxon>
        <taxon>Cytophagales</taxon>
        <taxon>Spirosomataceae</taxon>
        <taxon>Dyadobacter</taxon>
    </lineage>
</organism>
<comment type="caution">
    <text evidence="2">The sequence shown here is derived from an EMBL/GenBank/DDBJ whole genome shotgun (WGS) entry which is preliminary data.</text>
</comment>
<dbReference type="RefSeq" id="WP_234653512.1">
    <property type="nucleotide sequence ID" value="NZ_CP094997.1"/>
</dbReference>
<reference evidence="2" key="1">
    <citation type="submission" date="2021-12" db="EMBL/GenBank/DDBJ databases">
        <title>Novel species in genus Dyadobacter.</title>
        <authorList>
            <person name="Ma C."/>
        </authorList>
    </citation>
    <scope>NUCLEOTIDE SEQUENCE</scope>
    <source>
        <strain evidence="2">LJ419</strain>
    </source>
</reference>
<dbReference type="Pfam" id="PF13503">
    <property type="entry name" value="DUF4123"/>
    <property type="match status" value="1"/>
</dbReference>
<keyword evidence="3" id="KW-1185">Reference proteome</keyword>
<dbReference type="InterPro" id="IPR025391">
    <property type="entry name" value="DUF4123"/>
</dbReference>
<proteinExistence type="predicted"/>
<feature type="domain" description="DUF4123" evidence="1">
    <location>
        <begin position="5"/>
        <end position="123"/>
    </location>
</feature>
<sequence>MPTHLLLDAARMEDAMDRARELNPLHASLYRNKEGQDEILPSVAPFLFTYPYTADFEEFVMGEGWGNSWGLWVESNAEFEELYKHFRRFLMVQTEDGQELYFRFYDPRVLRIFLPTCDQDQLAEFFGPVSQFVMEDEDPAFCILFSLWQAQLFVDRQDASLLKYILNDEVSG</sequence>
<evidence type="ECO:0000259" key="1">
    <source>
        <dbReference type="Pfam" id="PF13503"/>
    </source>
</evidence>
<accession>A0A9X1TCY4</accession>
<gene>
    <name evidence="2" type="ORF">LXM26_03925</name>
</gene>
<name>A0A9X1TCY4_9BACT</name>
<dbReference type="EMBL" id="JAJTTC010000001">
    <property type="protein sequence ID" value="MCF0060627.1"/>
    <property type="molecule type" value="Genomic_DNA"/>
</dbReference>